<evidence type="ECO:0000256" key="1">
    <source>
        <dbReference type="SAM" id="MobiDB-lite"/>
    </source>
</evidence>
<feature type="region of interest" description="Disordered" evidence="1">
    <location>
        <begin position="25"/>
        <end position="79"/>
    </location>
</feature>
<evidence type="ECO:0000313" key="3">
    <source>
        <dbReference type="Proteomes" id="UP001648503"/>
    </source>
</evidence>
<feature type="compositionally biased region" description="Polar residues" evidence="1">
    <location>
        <begin position="25"/>
        <end position="34"/>
    </location>
</feature>
<sequence length="197" mass="21713">MGSDEQIPQSTSWLQWAGISSANSLGNQRTALDPQTSASSSSANTSSQANPYTSETISDEMGRSHWYPLTGPPTNPEESQILRDTISKENEAINSSLRNSQPVSNEELDGAAQLNCADEALTYKVCAYRSWIGNLCMEENNRLLNCMNKQREYLQKLGYLSRKNMSHSEKQSIMDAADDMYLNELSASEKAPTDASA</sequence>
<evidence type="ECO:0000313" key="2">
    <source>
        <dbReference type="EMBL" id="KAH6590348.1"/>
    </source>
</evidence>
<name>A0ABQ8F1B5_9FUNG</name>
<accession>A0ABQ8F1B5</accession>
<proteinExistence type="predicted"/>
<keyword evidence="3" id="KW-1185">Reference proteome</keyword>
<comment type="caution">
    <text evidence="2">The sequence shown here is derived from an EMBL/GenBank/DDBJ whole genome shotgun (WGS) entry which is preliminary data.</text>
</comment>
<gene>
    <name evidence="2" type="ORF">BASA50_009323</name>
</gene>
<organism evidence="2 3">
    <name type="scientific">Batrachochytrium salamandrivorans</name>
    <dbReference type="NCBI Taxonomy" id="1357716"/>
    <lineage>
        <taxon>Eukaryota</taxon>
        <taxon>Fungi</taxon>
        <taxon>Fungi incertae sedis</taxon>
        <taxon>Chytridiomycota</taxon>
        <taxon>Chytridiomycota incertae sedis</taxon>
        <taxon>Chytridiomycetes</taxon>
        <taxon>Rhizophydiales</taxon>
        <taxon>Rhizophydiales incertae sedis</taxon>
        <taxon>Batrachochytrium</taxon>
    </lineage>
</organism>
<protein>
    <recommendedName>
        <fullName evidence="4">COX assembly mitochondrial protein</fullName>
    </recommendedName>
</protein>
<dbReference type="EMBL" id="JAFCIX010000433">
    <property type="protein sequence ID" value="KAH6590348.1"/>
    <property type="molecule type" value="Genomic_DNA"/>
</dbReference>
<dbReference type="Proteomes" id="UP001648503">
    <property type="component" value="Unassembled WGS sequence"/>
</dbReference>
<reference evidence="2 3" key="1">
    <citation type="submission" date="2021-02" db="EMBL/GenBank/DDBJ databases">
        <title>Variation within the Batrachochytrium salamandrivorans European outbreak.</title>
        <authorList>
            <person name="Kelly M."/>
            <person name="Pasmans F."/>
            <person name="Shea T.P."/>
            <person name="Munoz J.F."/>
            <person name="Carranza S."/>
            <person name="Cuomo C.A."/>
            <person name="Martel A."/>
        </authorList>
    </citation>
    <scope>NUCLEOTIDE SEQUENCE [LARGE SCALE GENOMIC DNA]</scope>
    <source>
        <strain evidence="2 3">AMFP18/2</strain>
    </source>
</reference>
<feature type="compositionally biased region" description="Low complexity" evidence="1">
    <location>
        <begin position="35"/>
        <end position="50"/>
    </location>
</feature>
<evidence type="ECO:0008006" key="4">
    <source>
        <dbReference type="Google" id="ProtNLM"/>
    </source>
</evidence>